<evidence type="ECO:0000313" key="3">
    <source>
        <dbReference type="Proteomes" id="UP000320421"/>
    </source>
</evidence>
<protein>
    <submittedName>
        <fullName evidence="2">Uncharacterized protein</fullName>
    </submittedName>
</protein>
<evidence type="ECO:0000256" key="1">
    <source>
        <dbReference type="SAM" id="Phobius"/>
    </source>
</evidence>
<dbReference type="RefSeq" id="WP_145182323.1">
    <property type="nucleotide sequence ID" value="NZ_CP036266.1"/>
</dbReference>
<dbReference type="OrthoDB" id="290253at2"/>
<sequence length="151" mass="17077">MARTRFAYIVFVVLSLPVLMVGTALALLFLLLIFRPPILGDAAIPMGPEIEIPDSRYDLRLYGGPAPEETYFYILFADAPYQSYQSRTLGPLNIDVETVPSVEKEDEGVYRITWGTGPNAPFTVIDVKHRKYIEDSNPDNARNEPFQLEHQ</sequence>
<organism evidence="2 3">
    <name type="scientific">Gimesia chilikensis</name>
    <dbReference type="NCBI Taxonomy" id="2605989"/>
    <lineage>
        <taxon>Bacteria</taxon>
        <taxon>Pseudomonadati</taxon>
        <taxon>Planctomycetota</taxon>
        <taxon>Planctomycetia</taxon>
        <taxon>Planctomycetales</taxon>
        <taxon>Planctomycetaceae</taxon>
        <taxon>Gimesia</taxon>
    </lineage>
</organism>
<feature type="transmembrane region" description="Helical" evidence="1">
    <location>
        <begin position="6"/>
        <end position="34"/>
    </location>
</feature>
<keyword evidence="3" id="KW-1185">Reference proteome</keyword>
<keyword evidence="1" id="KW-0812">Transmembrane</keyword>
<accession>A0A517PL10</accession>
<name>A0A517PL10_9PLAN</name>
<proteinExistence type="predicted"/>
<gene>
    <name evidence="2" type="ORF">HG66A1_18430</name>
</gene>
<evidence type="ECO:0000313" key="2">
    <source>
        <dbReference type="EMBL" id="QDT20058.1"/>
    </source>
</evidence>
<keyword evidence="1" id="KW-1133">Transmembrane helix</keyword>
<dbReference type="EMBL" id="CP036266">
    <property type="protein sequence ID" value="QDT20058.1"/>
    <property type="molecule type" value="Genomic_DNA"/>
</dbReference>
<keyword evidence="1" id="KW-0472">Membrane</keyword>
<reference evidence="2 3" key="1">
    <citation type="submission" date="2019-02" db="EMBL/GenBank/DDBJ databases">
        <title>Deep-cultivation of Planctomycetes and their phenomic and genomic characterization uncovers novel biology.</title>
        <authorList>
            <person name="Wiegand S."/>
            <person name="Jogler M."/>
            <person name="Boedeker C."/>
            <person name="Pinto D."/>
            <person name="Vollmers J."/>
            <person name="Rivas-Marin E."/>
            <person name="Kohn T."/>
            <person name="Peeters S.H."/>
            <person name="Heuer A."/>
            <person name="Rast P."/>
            <person name="Oberbeckmann S."/>
            <person name="Bunk B."/>
            <person name="Jeske O."/>
            <person name="Meyerdierks A."/>
            <person name="Storesund J.E."/>
            <person name="Kallscheuer N."/>
            <person name="Luecker S."/>
            <person name="Lage O.M."/>
            <person name="Pohl T."/>
            <person name="Merkel B.J."/>
            <person name="Hornburger P."/>
            <person name="Mueller R.-W."/>
            <person name="Bruemmer F."/>
            <person name="Labrenz M."/>
            <person name="Spormann A.M."/>
            <person name="Op den Camp H."/>
            <person name="Overmann J."/>
            <person name="Amann R."/>
            <person name="Jetten M.S.M."/>
            <person name="Mascher T."/>
            <person name="Medema M.H."/>
            <person name="Devos D.P."/>
            <person name="Kaster A.-K."/>
            <person name="Ovreas L."/>
            <person name="Rohde M."/>
            <person name="Galperin M.Y."/>
            <person name="Jogler C."/>
        </authorList>
    </citation>
    <scope>NUCLEOTIDE SEQUENCE [LARGE SCALE GENOMIC DNA]</scope>
    <source>
        <strain evidence="2 3">HG66A1</strain>
    </source>
</reference>
<dbReference type="AlphaFoldDB" id="A0A517PL10"/>
<dbReference type="Proteomes" id="UP000320421">
    <property type="component" value="Chromosome"/>
</dbReference>